<reference evidence="1 2" key="1">
    <citation type="journal article" date="2015" name="Nature">
        <title>rRNA introns, odd ribosomes, and small enigmatic genomes across a large radiation of phyla.</title>
        <authorList>
            <person name="Brown C.T."/>
            <person name="Hug L.A."/>
            <person name="Thomas B.C."/>
            <person name="Sharon I."/>
            <person name="Castelle C.J."/>
            <person name="Singh A."/>
            <person name="Wilkins M.J."/>
            <person name="Williams K.H."/>
            <person name="Banfield J.F."/>
        </authorList>
    </citation>
    <scope>NUCLEOTIDE SEQUENCE [LARGE SCALE GENOMIC DNA]</scope>
</reference>
<proteinExistence type="predicted"/>
<sequence length="144" mass="16438">MDKEIIIVTPTPEQFYESVLKDVPDLDPSKKEQIMFAAQELIKAGAGTLELPATGENMMKWLEAQPRIWPEAKHDRFIKQMNGIVEEAGWAKKSDNDTVAELFERLLEIKGIAPMKIKPYIEKMKAKNPKTVWDSLCAYNANFL</sequence>
<gene>
    <name evidence="1" type="ORF">UV68_C0032G0009</name>
</gene>
<dbReference type="EMBL" id="LCFK01000032">
    <property type="protein sequence ID" value="KKS92914.1"/>
    <property type="molecule type" value="Genomic_DNA"/>
</dbReference>
<organism evidence="1 2">
    <name type="scientific">Candidatus Collierbacteria bacterium GW2011_GWC2_43_12</name>
    <dbReference type="NCBI Taxonomy" id="1618390"/>
    <lineage>
        <taxon>Bacteria</taxon>
        <taxon>Candidatus Collieribacteriota</taxon>
    </lineage>
</organism>
<evidence type="ECO:0000313" key="1">
    <source>
        <dbReference type="EMBL" id="KKS92914.1"/>
    </source>
</evidence>
<name>A0A0G1D5C4_9BACT</name>
<comment type="caution">
    <text evidence="1">The sequence shown here is derived from an EMBL/GenBank/DDBJ whole genome shotgun (WGS) entry which is preliminary data.</text>
</comment>
<protein>
    <submittedName>
        <fullName evidence="1">Uncharacterized protein</fullName>
    </submittedName>
</protein>
<dbReference type="Proteomes" id="UP000033980">
    <property type="component" value="Unassembled WGS sequence"/>
</dbReference>
<accession>A0A0G1D5C4</accession>
<evidence type="ECO:0000313" key="2">
    <source>
        <dbReference type="Proteomes" id="UP000033980"/>
    </source>
</evidence>
<dbReference type="AlphaFoldDB" id="A0A0G1D5C4"/>